<evidence type="ECO:0000313" key="2">
    <source>
        <dbReference type="Proteomes" id="UP000886501"/>
    </source>
</evidence>
<dbReference type="EMBL" id="MU118056">
    <property type="protein sequence ID" value="KAF9646487.1"/>
    <property type="molecule type" value="Genomic_DNA"/>
</dbReference>
<evidence type="ECO:0000313" key="1">
    <source>
        <dbReference type="EMBL" id="KAF9646487.1"/>
    </source>
</evidence>
<reference evidence="1" key="1">
    <citation type="submission" date="2019-10" db="EMBL/GenBank/DDBJ databases">
        <authorList>
            <consortium name="DOE Joint Genome Institute"/>
            <person name="Kuo A."/>
            <person name="Miyauchi S."/>
            <person name="Kiss E."/>
            <person name="Drula E."/>
            <person name="Kohler A."/>
            <person name="Sanchez-Garcia M."/>
            <person name="Andreopoulos B."/>
            <person name="Barry K.W."/>
            <person name="Bonito G."/>
            <person name="Buee M."/>
            <person name="Carver A."/>
            <person name="Chen C."/>
            <person name="Cichocki N."/>
            <person name="Clum A."/>
            <person name="Culley D."/>
            <person name="Crous P.W."/>
            <person name="Fauchery L."/>
            <person name="Girlanda M."/>
            <person name="Hayes R."/>
            <person name="Keri Z."/>
            <person name="Labutti K."/>
            <person name="Lipzen A."/>
            <person name="Lombard V."/>
            <person name="Magnuson J."/>
            <person name="Maillard F."/>
            <person name="Morin E."/>
            <person name="Murat C."/>
            <person name="Nolan M."/>
            <person name="Ohm R."/>
            <person name="Pangilinan J."/>
            <person name="Pereira M."/>
            <person name="Perotto S."/>
            <person name="Peter M."/>
            <person name="Riley R."/>
            <person name="Sitrit Y."/>
            <person name="Stielow B."/>
            <person name="Szollosi G."/>
            <person name="Zifcakova L."/>
            <person name="Stursova M."/>
            <person name="Spatafora J.W."/>
            <person name="Tedersoo L."/>
            <person name="Vaario L.-M."/>
            <person name="Yamada A."/>
            <person name="Yan M."/>
            <person name="Wang P."/>
            <person name="Xu J."/>
            <person name="Bruns T."/>
            <person name="Baldrian P."/>
            <person name="Vilgalys R."/>
            <person name="Henrissat B."/>
            <person name="Grigoriev I.V."/>
            <person name="Hibbett D."/>
            <person name="Nagy L.G."/>
            <person name="Martin F.M."/>
        </authorList>
    </citation>
    <scope>NUCLEOTIDE SEQUENCE</scope>
    <source>
        <strain evidence="1">P2</strain>
    </source>
</reference>
<name>A0ACB6ZAC2_THEGA</name>
<reference evidence="1" key="2">
    <citation type="journal article" date="2020" name="Nat. Commun.">
        <title>Large-scale genome sequencing of mycorrhizal fungi provides insights into the early evolution of symbiotic traits.</title>
        <authorList>
            <person name="Miyauchi S."/>
            <person name="Kiss E."/>
            <person name="Kuo A."/>
            <person name="Drula E."/>
            <person name="Kohler A."/>
            <person name="Sanchez-Garcia M."/>
            <person name="Morin E."/>
            <person name="Andreopoulos B."/>
            <person name="Barry K.W."/>
            <person name="Bonito G."/>
            <person name="Buee M."/>
            <person name="Carver A."/>
            <person name="Chen C."/>
            <person name="Cichocki N."/>
            <person name="Clum A."/>
            <person name="Culley D."/>
            <person name="Crous P.W."/>
            <person name="Fauchery L."/>
            <person name="Girlanda M."/>
            <person name="Hayes R.D."/>
            <person name="Keri Z."/>
            <person name="LaButti K."/>
            <person name="Lipzen A."/>
            <person name="Lombard V."/>
            <person name="Magnuson J."/>
            <person name="Maillard F."/>
            <person name="Murat C."/>
            <person name="Nolan M."/>
            <person name="Ohm R.A."/>
            <person name="Pangilinan J."/>
            <person name="Pereira M.F."/>
            <person name="Perotto S."/>
            <person name="Peter M."/>
            <person name="Pfister S."/>
            <person name="Riley R."/>
            <person name="Sitrit Y."/>
            <person name="Stielow J.B."/>
            <person name="Szollosi G."/>
            <person name="Zifcakova L."/>
            <person name="Stursova M."/>
            <person name="Spatafora J.W."/>
            <person name="Tedersoo L."/>
            <person name="Vaario L.M."/>
            <person name="Yamada A."/>
            <person name="Yan M."/>
            <person name="Wang P."/>
            <person name="Xu J."/>
            <person name="Bruns T."/>
            <person name="Baldrian P."/>
            <person name="Vilgalys R."/>
            <person name="Dunand C."/>
            <person name="Henrissat B."/>
            <person name="Grigoriev I.V."/>
            <person name="Hibbett D."/>
            <person name="Nagy L.G."/>
            <person name="Martin F.M."/>
        </authorList>
    </citation>
    <scope>NUCLEOTIDE SEQUENCE</scope>
    <source>
        <strain evidence="1">P2</strain>
    </source>
</reference>
<organism evidence="1 2">
    <name type="scientific">Thelephora ganbajun</name>
    <name type="common">Ganba fungus</name>
    <dbReference type="NCBI Taxonomy" id="370292"/>
    <lineage>
        <taxon>Eukaryota</taxon>
        <taxon>Fungi</taxon>
        <taxon>Dikarya</taxon>
        <taxon>Basidiomycota</taxon>
        <taxon>Agaricomycotina</taxon>
        <taxon>Agaricomycetes</taxon>
        <taxon>Thelephorales</taxon>
        <taxon>Thelephoraceae</taxon>
        <taxon>Thelephora</taxon>
    </lineage>
</organism>
<comment type="caution">
    <text evidence="1">The sequence shown here is derived from an EMBL/GenBank/DDBJ whole genome shotgun (WGS) entry which is preliminary data.</text>
</comment>
<gene>
    <name evidence="1" type="ORF">BDM02DRAFT_3003814</name>
</gene>
<keyword evidence="2" id="KW-1185">Reference proteome</keyword>
<protein>
    <submittedName>
        <fullName evidence="1">Uncharacterized protein</fullName>
    </submittedName>
</protein>
<sequence>MDPTPEPTPTQAGLHIELFSSPLVSPTSPLSVTPRMSASPRPRMPAGPRVRKNTAGATNLTAPRSAAPLNFTDYPPLPGNDRNSPGPSTADSSHSTSLPPRYPPLPANEKAVQTDPNDPIPSTSTITAPIPAPSQPPATPESTRPSTPASTTAYRVISKPITLSIPTPVNFNVDPITFKGLPLEAAQWSFTSDQLREMVSRAIRDSAKEQFIRLLSLDALDKEIPEELARLESLKFTTQAQHRFHFQRRTNLLQSLNALAFSTSVSAESGISTLGTLIQQLAEVTASMDRFTETLLKASDHRSQLAQVQEKHLSSALAVALRKLNASYAKRTNDLRNARARIAALQTELDEAWKVAESMAEEIDDLDNFKSDYAMEDGFEDGEAEANNVQDEDPTIVSFVNAQVVPVTGKAVVSKATLVGSPPTNGNGESLTPPHTHVRRPRPANGSIGDRDRSSRVSAARKRISLISQSAIKIQKSNTEGDGSSGPNAPHTPKSSQRRTRSQSKGNDTVSISPSLLSNPSNNSFLELSRPTTPQPSDEEAIPPMPALVRVQQADGSVSVSTSTGIKVNVGQITEDHRANFDYSPGVAFRFILLARSRFGGSRPDGVQRRSL</sequence>
<proteinExistence type="predicted"/>
<dbReference type="Proteomes" id="UP000886501">
    <property type="component" value="Unassembled WGS sequence"/>
</dbReference>
<accession>A0ACB6ZAC2</accession>